<feature type="region of interest" description="Disordered" evidence="9">
    <location>
        <begin position="380"/>
        <end position="446"/>
    </location>
</feature>
<dbReference type="PANTHER" id="PTHR10880">
    <property type="entry name" value="MORTALITY FACTOR 4-LIKE PROTEIN"/>
    <property type="match status" value="1"/>
</dbReference>
<evidence type="ECO:0000259" key="10">
    <source>
        <dbReference type="PROSITE" id="PS50048"/>
    </source>
</evidence>
<dbReference type="PANTHER" id="PTHR10880:SF15">
    <property type="entry name" value="MSL COMPLEX SUBUNIT 3"/>
    <property type="match status" value="1"/>
</dbReference>
<dbReference type="Proteomes" id="UP001430848">
    <property type="component" value="Unassembled WGS sequence"/>
</dbReference>
<evidence type="ECO:0000256" key="1">
    <source>
        <dbReference type="ARBA" id="ARBA00004123"/>
    </source>
</evidence>
<feature type="region of interest" description="Disordered" evidence="9">
    <location>
        <begin position="498"/>
        <end position="569"/>
    </location>
</feature>
<dbReference type="Pfam" id="PF05712">
    <property type="entry name" value="MRG"/>
    <property type="match status" value="1"/>
</dbReference>
<feature type="compositionally biased region" description="Low complexity" evidence="9">
    <location>
        <begin position="402"/>
        <end position="433"/>
    </location>
</feature>
<name>A0ABR1PBX0_DIAER</name>
<dbReference type="InterPro" id="IPR016197">
    <property type="entry name" value="Chromo-like_dom_sf"/>
</dbReference>
<comment type="caution">
    <text evidence="11">The sequence shown here is derived from an EMBL/GenBank/DDBJ whole genome shotgun (WGS) entry which is preliminary data.</text>
</comment>
<evidence type="ECO:0000256" key="6">
    <source>
        <dbReference type="ARBA" id="ARBA00023015"/>
    </source>
</evidence>
<keyword evidence="7" id="KW-0804">Transcription</keyword>
<feature type="region of interest" description="Disordered" evidence="9">
    <location>
        <begin position="79"/>
        <end position="126"/>
    </location>
</feature>
<keyword evidence="12" id="KW-1185">Reference proteome</keyword>
<dbReference type="CDD" id="cd00067">
    <property type="entry name" value="GAL4"/>
    <property type="match status" value="1"/>
</dbReference>
<dbReference type="InterPro" id="IPR001138">
    <property type="entry name" value="Zn2Cys6_DnaBD"/>
</dbReference>
<feature type="compositionally biased region" description="Polar residues" evidence="9">
    <location>
        <begin position="739"/>
        <end position="749"/>
    </location>
</feature>
<sequence length="1042" mass="116737">MAPSSKPAAPPYAKDEKVLCFHHDMLYEAKIIEIDSTEEGGFRYKIHYKGWKATWDDWVPQDRIRKLNDENRELAAQLNQQARASMQKKSGPAKKAGLKNGSDFSSARGSEERSGAAATMSGRGRKRDFDLENDSVQLQHYSFMRSGQFWDHINLIDALLPRRDRSLFILHPNTTTNKAPFTTGAQLIQPLRLSNLKVNILEHVAFNGHSLFDHLPIITRSEPLQTVPSLTIHIDLMDAAFVKKEANWYKASLRYDNLSKLPPETLSQSNPEFKTALHDFYFTSTDEGLVSNFIANDYRDPWPVPYKRAKPKKREETPESEEELTAGIPPKDREEFNEELRSFMQENCPSDLEDLPDPIVTKTAKAEKAKKAVINREKRAAAKARSIMPPPQHTRNTRLRAKASQATTAAADVQAPTGDATATQDATTTVAAPDADEDTMRSRQRSEPPFNLFMRDTRAAMTQNTFSSRPVLGVVPKSYYAAMNNAYNSVYPKARSLGDEPIGNDIPRAPANAQEPSKPEATTTTTPENTTVPKKSAASRPTARKTPAPKAAATKTAAPKKLAPTKSTATKTVASKAASVNTANSSVGKDKSAVIKLPRATKACDPCRAHKTRCTGGTPCEACVRRGFNCVYVPGGRKTPMKRAREDSQEIVKKELLDQDAEQEGRPAKRARKEKAASTKKDSANGSDGTAEALNSQPSKILPSIEELPEDSEGPNVRPSKMQHLSQANIGKNAMIQPTKIQSSYSGRITRSRSRQLSEEAEAQTAKLQYKGKRAREETEEPHERPAKLQRATRKGPNYRKPDGNPQILRAIDSMSVNSEGDAQTDSPWEGYDYEATWMSHTYMEWEKSLDWPDLNLKSQDESFHARPSIKLVMTDVLKGILVDDWEHVTKDSQLVPLPHEQPVAKILNDYLEDEMPKREEDSAQVDILKETIAGLREYFDRALGRILLYRFERLQYSELLPQWENEKDGGPSSVYGGEHLCRLLVSLPELLAQTNMDQQSVSRLREELTKFTNWLSKNGQKYFVREYEVPGPEYQEKAKSS</sequence>
<dbReference type="PROSITE" id="PS00463">
    <property type="entry name" value="ZN2_CY6_FUNGAL_1"/>
    <property type="match status" value="1"/>
</dbReference>
<organism evidence="11 12">
    <name type="scientific">Diaporthe eres</name>
    <name type="common">Phomopsis oblonga</name>
    <dbReference type="NCBI Taxonomy" id="83184"/>
    <lineage>
        <taxon>Eukaryota</taxon>
        <taxon>Fungi</taxon>
        <taxon>Dikarya</taxon>
        <taxon>Ascomycota</taxon>
        <taxon>Pezizomycotina</taxon>
        <taxon>Sordariomycetes</taxon>
        <taxon>Sordariomycetidae</taxon>
        <taxon>Diaporthales</taxon>
        <taxon>Diaporthaceae</taxon>
        <taxon>Diaporthe</taxon>
        <taxon>Diaporthe eres species complex</taxon>
    </lineage>
</organism>
<accession>A0ABR1PBX0</accession>
<feature type="compositionally biased region" description="Basic and acidic residues" evidence="9">
    <location>
        <begin position="654"/>
        <end position="667"/>
    </location>
</feature>
<evidence type="ECO:0000256" key="2">
    <source>
        <dbReference type="ARBA" id="ARBA00009093"/>
    </source>
</evidence>
<evidence type="ECO:0000256" key="7">
    <source>
        <dbReference type="ARBA" id="ARBA00023163"/>
    </source>
</evidence>
<dbReference type="InterPro" id="IPR036864">
    <property type="entry name" value="Zn2-C6_fun-type_DNA-bd_sf"/>
</dbReference>
<dbReference type="SMART" id="SM00298">
    <property type="entry name" value="CHROMO"/>
    <property type="match status" value="1"/>
</dbReference>
<feature type="region of interest" description="Disordered" evidence="9">
    <location>
        <begin position="654"/>
        <end position="806"/>
    </location>
</feature>
<evidence type="ECO:0000256" key="4">
    <source>
        <dbReference type="ARBA" id="ARBA00018505"/>
    </source>
</evidence>
<keyword evidence="8" id="KW-0539">Nucleus</keyword>
<dbReference type="Gene3D" id="1.10.274.30">
    <property type="entry name" value="MRG domain"/>
    <property type="match status" value="1"/>
</dbReference>
<dbReference type="PROSITE" id="PS51640">
    <property type="entry name" value="MRG"/>
    <property type="match status" value="1"/>
</dbReference>
<reference evidence="11 12" key="1">
    <citation type="submission" date="2024-02" db="EMBL/GenBank/DDBJ databases">
        <title>De novo assembly and annotation of 12 fungi associated with fruit tree decline syndrome in Ontario, Canada.</title>
        <authorList>
            <person name="Sulman M."/>
            <person name="Ellouze W."/>
            <person name="Ilyukhin E."/>
        </authorList>
    </citation>
    <scope>NUCLEOTIDE SEQUENCE [LARGE SCALE GENOMIC DNA]</scope>
    <source>
        <strain evidence="11 12">M169</strain>
    </source>
</reference>
<comment type="similarity">
    <text evidence="2">Belongs to the MRG family.</text>
</comment>
<evidence type="ECO:0000256" key="3">
    <source>
        <dbReference type="ARBA" id="ARBA00011353"/>
    </source>
</evidence>
<comment type="subunit">
    <text evidence="3">Component of the NuA4 histone acetyltransferase complex.</text>
</comment>
<dbReference type="InterPro" id="IPR008676">
    <property type="entry name" value="MRG"/>
</dbReference>
<dbReference type="CDD" id="cd18983">
    <property type="entry name" value="CBD_MSL3_like"/>
    <property type="match status" value="1"/>
</dbReference>
<evidence type="ECO:0000256" key="5">
    <source>
        <dbReference type="ARBA" id="ARBA00022853"/>
    </source>
</evidence>
<gene>
    <name evidence="11" type="primary">EAF3</name>
    <name evidence="11" type="ORF">SLS63_005018</name>
</gene>
<keyword evidence="5" id="KW-0156">Chromatin regulator</keyword>
<keyword evidence="6" id="KW-0805">Transcription regulation</keyword>
<evidence type="ECO:0000256" key="8">
    <source>
        <dbReference type="ARBA" id="ARBA00023242"/>
    </source>
</evidence>
<dbReference type="InterPro" id="IPR026541">
    <property type="entry name" value="MRG_dom"/>
</dbReference>
<feature type="compositionally biased region" description="Low complexity" evidence="9">
    <location>
        <begin position="544"/>
        <end position="569"/>
    </location>
</feature>
<dbReference type="Pfam" id="PF22732">
    <property type="entry name" value="MSL3_chromo-like"/>
    <property type="match status" value="1"/>
</dbReference>
<comment type="subcellular location">
    <subcellularLocation>
        <location evidence="1">Nucleus</location>
    </subcellularLocation>
</comment>
<dbReference type="InterPro" id="IPR053820">
    <property type="entry name" value="MSL3_chromo-like"/>
</dbReference>
<dbReference type="SUPFAM" id="SSF54160">
    <property type="entry name" value="Chromo domain-like"/>
    <property type="match status" value="1"/>
</dbReference>
<dbReference type="Gene3D" id="4.10.240.10">
    <property type="entry name" value="Zn(2)-C6 fungal-type DNA-binding domain"/>
    <property type="match status" value="1"/>
</dbReference>
<dbReference type="InterPro" id="IPR000953">
    <property type="entry name" value="Chromo/chromo_shadow_dom"/>
</dbReference>
<feature type="domain" description="Zn(2)-C6 fungal-type" evidence="10">
    <location>
        <begin position="603"/>
        <end position="632"/>
    </location>
</feature>
<dbReference type="Gene3D" id="2.30.30.140">
    <property type="match status" value="1"/>
</dbReference>
<feature type="compositionally biased region" description="Basic and acidic residues" evidence="9">
    <location>
        <begin position="674"/>
        <end position="683"/>
    </location>
</feature>
<evidence type="ECO:0000256" key="9">
    <source>
        <dbReference type="SAM" id="MobiDB-lite"/>
    </source>
</evidence>
<feature type="compositionally biased region" description="Polar residues" evidence="9">
    <location>
        <begin position="684"/>
        <end position="699"/>
    </location>
</feature>
<evidence type="ECO:0000313" key="11">
    <source>
        <dbReference type="EMBL" id="KAK7732340.1"/>
    </source>
</evidence>
<dbReference type="Pfam" id="PF00172">
    <property type="entry name" value="Zn_clus"/>
    <property type="match status" value="1"/>
</dbReference>
<evidence type="ECO:0000313" key="12">
    <source>
        <dbReference type="Proteomes" id="UP001430848"/>
    </source>
</evidence>
<protein>
    <recommendedName>
        <fullName evidence="4">Chromatin modification-related protein EAF3</fullName>
    </recommendedName>
</protein>
<proteinExistence type="inferred from homology"/>
<dbReference type="EMBL" id="JAKNSF020000020">
    <property type="protein sequence ID" value="KAK7732340.1"/>
    <property type="molecule type" value="Genomic_DNA"/>
</dbReference>
<dbReference type="SUPFAM" id="SSF57701">
    <property type="entry name" value="Zn2/Cys6 DNA-binding domain"/>
    <property type="match status" value="1"/>
</dbReference>
<dbReference type="InterPro" id="IPR038217">
    <property type="entry name" value="MRG_C_sf"/>
</dbReference>
<feature type="compositionally biased region" description="Polar residues" evidence="9">
    <location>
        <begin position="79"/>
        <end position="88"/>
    </location>
</feature>
<dbReference type="PROSITE" id="PS50048">
    <property type="entry name" value="ZN2_CY6_FUNGAL_2"/>
    <property type="match status" value="1"/>
</dbReference>
<dbReference type="SMART" id="SM00066">
    <property type="entry name" value="GAL4"/>
    <property type="match status" value="1"/>
</dbReference>
<feature type="region of interest" description="Disordered" evidence="9">
    <location>
        <begin position="304"/>
        <end position="333"/>
    </location>
</feature>
<feature type="compositionally biased region" description="Low complexity" evidence="9">
    <location>
        <begin position="515"/>
        <end position="535"/>
    </location>
</feature>